<accession>A0A6J4RNV1</accession>
<gene>
    <name evidence="2" type="ORF">AVDCRST_MAG30-303</name>
</gene>
<reference evidence="2" key="1">
    <citation type="submission" date="2020-02" db="EMBL/GenBank/DDBJ databases">
        <authorList>
            <person name="Meier V. D."/>
        </authorList>
    </citation>
    <scope>NUCLEOTIDE SEQUENCE</scope>
    <source>
        <strain evidence="2">AVDCRST_MAG30</strain>
    </source>
</reference>
<name>A0A6J4RNV1_9ACTN</name>
<keyword evidence="1" id="KW-0812">Transmembrane</keyword>
<feature type="transmembrane region" description="Helical" evidence="1">
    <location>
        <begin position="50"/>
        <end position="68"/>
    </location>
</feature>
<sequence>MSESRDRSSDLRAGWILAAITAANYAVWLGWDQRYDVGPGGVVSGPYQPWQVICLAAGLGVLALVAGWRGRAGAAMIAIPTVMTLCFAVDAATDSETYGASLWPIGAVMVAFATLAGVATVASLAAAAAHR</sequence>
<feature type="transmembrane region" description="Helical" evidence="1">
    <location>
        <begin position="105"/>
        <end position="129"/>
    </location>
</feature>
<feature type="transmembrane region" description="Helical" evidence="1">
    <location>
        <begin position="12"/>
        <end position="30"/>
    </location>
</feature>
<dbReference type="EMBL" id="CADCVS010000059">
    <property type="protein sequence ID" value="CAA9473828.1"/>
    <property type="molecule type" value="Genomic_DNA"/>
</dbReference>
<organism evidence="2">
    <name type="scientific">uncultured Solirubrobacteraceae bacterium</name>
    <dbReference type="NCBI Taxonomy" id="1162706"/>
    <lineage>
        <taxon>Bacteria</taxon>
        <taxon>Bacillati</taxon>
        <taxon>Actinomycetota</taxon>
        <taxon>Thermoleophilia</taxon>
        <taxon>Solirubrobacterales</taxon>
        <taxon>Solirubrobacteraceae</taxon>
        <taxon>environmental samples</taxon>
    </lineage>
</organism>
<evidence type="ECO:0000256" key="1">
    <source>
        <dbReference type="SAM" id="Phobius"/>
    </source>
</evidence>
<protein>
    <submittedName>
        <fullName evidence="2">Uncharacterized protein</fullName>
    </submittedName>
</protein>
<keyword evidence="1" id="KW-0472">Membrane</keyword>
<dbReference type="AlphaFoldDB" id="A0A6J4RNV1"/>
<feature type="transmembrane region" description="Helical" evidence="1">
    <location>
        <begin position="75"/>
        <end position="93"/>
    </location>
</feature>
<proteinExistence type="predicted"/>
<evidence type="ECO:0000313" key="2">
    <source>
        <dbReference type="EMBL" id="CAA9473828.1"/>
    </source>
</evidence>
<keyword evidence="1" id="KW-1133">Transmembrane helix</keyword>